<dbReference type="EMBL" id="JBHPBY010000752">
    <property type="protein sequence ID" value="MFC1854178.1"/>
    <property type="molecule type" value="Genomic_DNA"/>
</dbReference>
<feature type="compositionally biased region" description="Basic and acidic residues" evidence="1">
    <location>
        <begin position="75"/>
        <end position="84"/>
    </location>
</feature>
<accession>A0ABV6Z6X5</accession>
<evidence type="ECO:0008006" key="5">
    <source>
        <dbReference type="Google" id="ProtNLM"/>
    </source>
</evidence>
<comment type="caution">
    <text evidence="3">The sequence shown here is derived from an EMBL/GenBank/DDBJ whole genome shotgun (WGS) entry which is preliminary data.</text>
</comment>
<feature type="compositionally biased region" description="Basic and acidic residues" evidence="1">
    <location>
        <begin position="48"/>
        <end position="58"/>
    </location>
</feature>
<proteinExistence type="predicted"/>
<keyword evidence="2" id="KW-0812">Transmembrane</keyword>
<evidence type="ECO:0000256" key="2">
    <source>
        <dbReference type="SAM" id="Phobius"/>
    </source>
</evidence>
<evidence type="ECO:0000256" key="1">
    <source>
        <dbReference type="SAM" id="MobiDB-lite"/>
    </source>
</evidence>
<sequence length="715" mass="80814">IIAPSLNAIVMKALAKQPDKRYQSAGEIAADLMKTKEALGEISPVKTHLPDEKKEVTRVKQVIPKKAKTTSKIETAPEKSEPAFRKPSSPVASSPSTTSLSGPSSPPTAALPPELSPAPLPPPSSSFMHSHILSLVGTVVTMICIFTFLLIKNEVIMFHGKKTDLMDQLTPQQDSRENSLSGDEHAHQKAISEDWQNTLNLNVKEEFQTFIEKYSNDPRAKLYVSEAREALIKIEKDWLATLQLNTMEAYQSFLTQYDTNSLAAQEVLAARLHLNEIYKTLENQEKLEQTQREIIINEWQIVKRTKNVEVLRSFIDKYTPNPMATQEVALANKQFSQMSGKVQSGLAQQHQRKIQEKWKIAREQNSIESYQDFIEHYSKDPQARDRIVTARAKVEELQSLMKLGYVSVVVDQNNGWMAVFSENKKLFETPAAPAPLKPGHYTLRFYQRGKKLFDIKEIDVKGGETVHLNIEKPDTKLVIAHNWTETQNMDTRAAYEQFISVYQKNPLAKDKISLARQKLEALPQPAFISILVADKVGWGSVYSGDRKLCDTPSAPIEMKPGSYTLRFYQLGKKLYDIKEINLKRGETVHLKIDEPDTRSVIAHIWKETQKKDTPQAYEQFIETYKNEPLALDKISVARKTLQAIPPPGFISVLVSGELGWVSVYSEGKKLFDTPAAPYQMRPGTYTLTFKQQSKNINKSQEVTIESGKTTVIKLN</sequence>
<feature type="compositionally biased region" description="Low complexity" evidence="1">
    <location>
        <begin position="87"/>
        <end position="103"/>
    </location>
</feature>
<gene>
    <name evidence="3" type="ORF">ACFL27_28680</name>
</gene>
<protein>
    <recommendedName>
        <fullName evidence="5">PEGA domain-containing protein</fullName>
    </recommendedName>
</protein>
<dbReference type="Proteomes" id="UP001594351">
    <property type="component" value="Unassembled WGS sequence"/>
</dbReference>
<evidence type="ECO:0000313" key="3">
    <source>
        <dbReference type="EMBL" id="MFC1854178.1"/>
    </source>
</evidence>
<feature type="non-terminal residue" evidence="3">
    <location>
        <position position="1"/>
    </location>
</feature>
<organism evidence="3 4">
    <name type="scientific">candidate division CSSED10-310 bacterium</name>
    <dbReference type="NCBI Taxonomy" id="2855610"/>
    <lineage>
        <taxon>Bacteria</taxon>
        <taxon>Bacteria division CSSED10-310</taxon>
    </lineage>
</organism>
<keyword evidence="2" id="KW-1133">Transmembrane helix</keyword>
<feature type="transmembrane region" description="Helical" evidence="2">
    <location>
        <begin position="132"/>
        <end position="151"/>
    </location>
</feature>
<evidence type="ECO:0000313" key="4">
    <source>
        <dbReference type="Proteomes" id="UP001594351"/>
    </source>
</evidence>
<feature type="compositionally biased region" description="Pro residues" evidence="1">
    <location>
        <begin position="104"/>
        <end position="122"/>
    </location>
</feature>
<keyword evidence="2" id="KW-0472">Membrane</keyword>
<reference evidence="3 4" key="1">
    <citation type="submission" date="2024-09" db="EMBL/GenBank/DDBJ databases">
        <title>Laminarin stimulates single cell rates of sulfate reduction while oxygen inhibits transcriptomic activity in coastal marine sediment.</title>
        <authorList>
            <person name="Lindsay M."/>
            <person name="Orcutt B."/>
            <person name="Emerson D."/>
            <person name="Stepanauskas R."/>
            <person name="D'Angelo T."/>
        </authorList>
    </citation>
    <scope>NUCLEOTIDE SEQUENCE [LARGE SCALE GENOMIC DNA]</scope>
    <source>
        <strain evidence="3">SAG AM-311-K15</strain>
    </source>
</reference>
<feature type="region of interest" description="Disordered" evidence="1">
    <location>
        <begin position="44"/>
        <end position="122"/>
    </location>
</feature>
<name>A0ABV6Z6X5_UNCC1</name>
<keyword evidence="4" id="KW-1185">Reference proteome</keyword>